<evidence type="ECO:0000313" key="3">
    <source>
        <dbReference type="Proteomes" id="UP000053890"/>
    </source>
</evidence>
<feature type="domain" description="Cytosolic endo-beta-N-acetylglucosaminidase TIM barrel" evidence="1">
    <location>
        <begin position="1"/>
        <end position="238"/>
    </location>
</feature>
<protein>
    <submittedName>
        <fullName evidence="2">Glycoside hydrolase family 85 protein</fullName>
    </submittedName>
</protein>
<dbReference type="GO" id="GO:0005829">
    <property type="term" value="C:cytosol"/>
    <property type="evidence" value="ECO:0007669"/>
    <property type="project" value="UniProtKB-SubCell"/>
</dbReference>
<reference evidence="2 3" key="1">
    <citation type="journal article" date="2015" name="Front. Microbiol.">
        <title>Genome sequence of the plant growth promoting endophytic yeast Rhodotorula graminis WP1.</title>
        <authorList>
            <person name="Firrincieli A."/>
            <person name="Otillar R."/>
            <person name="Salamov A."/>
            <person name="Schmutz J."/>
            <person name="Khan Z."/>
            <person name="Redman R.S."/>
            <person name="Fleck N.D."/>
            <person name="Lindquist E."/>
            <person name="Grigoriev I.V."/>
            <person name="Doty S.L."/>
        </authorList>
    </citation>
    <scope>NUCLEOTIDE SEQUENCE [LARGE SCALE GENOMIC DNA]</scope>
    <source>
        <strain evidence="2 3">WP1</strain>
    </source>
</reference>
<dbReference type="GO" id="GO:0033925">
    <property type="term" value="F:mannosyl-glycoprotein endo-beta-N-acetylglucosaminidase activity"/>
    <property type="evidence" value="ECO:0007669"/>
    <property type="project" value="UniProtKB-EC"/>
</dbReference>
<feature type="non-terminal residue" evidence="2">
    <location>
        <position position="1"/>
    </location>
</feature>
<dbReference type="InterPro" id="IPR005201">
    <property type="entry name" value="TIM_ENGase"/>
</dbReference>
<dbReference type="InterPro" id="IPR032979">
    <property type="entry name" value="ENGase"/>
</dbReference>
<dbReference type="Gene3D" id="3.20.20.80">
    <property type="entry name" value="Glycosidases"/>
    <property type="match status" value="1"/>
</dbReference>
<evidence type="ECO:0000259" key="1">
    <source>
        <dbReference type="Pfam" id="PF03644"/>
    </source>
</evidence>
<dbReference type="PANTHER" id="PTHR13246">
    <property type="entry name" value="ENDO BETA N-ACETYLGLUCOSAMINIDASE"/>
    <property type="match status" value="1"/>
</dbReference>
<dbReference type="GeneID" id="28972657"/>
<evidence type="ECO:0000313" key="2">
    <source>
        <dbReference type="EMBL" id="KPV77477.1"/>
    </source>
</evidence>
<dbReference type="STRING" id="578459.A0A194SA43"/>
<sequence>FSHHRVSCPPADWIRAAHENGTKILGTLIFEHDAGKGDIIELVTPSSSFSSATSSSASRFDRLSTRYADCLVDLTLERGFDGWLVNVEVELGGEGASDEQKRAHAAALVAWLRYLSGEMRRRVPGGEIMWYDAVTTDGKLEWQNAVTERNLPFFDASDSIFLNYWWRPEQLASTVGLLDKLGSSRHSDVHFGLDVFGRGTLAGGGFESWRAVHTTEQAVGARSTSFSTALFAPGWTVEA</sequence>
<dbReference type="OrthoDB" id="284473at2759"/>
<keyword evidence="3" id="KW-1185">Reference proteome</keyword>
<accession>A0A194SA43</accession>
<dbReference type="Proteomes" id="UP000053890">
    <property type="component" value="Unassembled WGS sequence"/>
</dbReference>
<name>A0A194SA43_RHOGW</name>
<dbReference type="OMA" id="WIRAAHE"/>
<gene>
    <name evidence="2" type="ORF">RHOBADRAFT_1454</name>
</gene>
<dbReference type="AlphaFoldDB" id="A0A194SA43"/>
<dbReference type="PANTHER" id="PTHR13246:SF1">
    <property type="entry name" value="CYTOSOLIC ENDO-BETA-N-ACETYLGLUCOSAMINIDASE"/>
    <property type="match status" value="1"/>
</dbReference>
<dbReference type="Pfam" id="PF03644">
    <property type="entry name" value="Glyco_hydro_85"/>
    <property type="match status" value="1"/>
</dbReference>
<feature type="non-terminal residue" evidence="2">
    <location>
        <position position="239"/>
    </location>
</feature>
<dbReference type="EMBL" id="KQ474074">
    <property type="protein sequence ID" value="KPV77477.1"/>
    <property type="molecule type" value="Genomic_DNA"/>
</dbReference>
<dbReference type="RefSeq" id="XP_018273526.1">
    <property type="nucleotide sequence ID" value="XM_018412208.1"/>
</dbReference>
<organism evidence="2 3">
    <name type="scientific">Rhodotorula graminis (strain WP1)</name>
    <dbReference type="NCBI Taxonomy" id="578459"/>
    <lineage>
        <taxon>Eukaryota</taxon>
        <taxon>Fungi</taxon>
        <taxon>Dikarya</taxon>
        <taxon>Basidiomycota</taxon>
        <taxon>Pucciniomycotina</taxon>
        <taxon>Microbotryomycetes</taxon>
        <taxon>Sporidiobolales</taxon>
        <taxon>Sporidiobolaceae</taxon>
        <taxon>Rhodotorula</taxon>
    </lineage>
</organism>
<keyword evidence="2" id="KW-0378">Hydrolase</keyword>
<proteinExistence type="predicted"/>